<comment type="subcellular location">
    <subcellularLocation>
        <location evidence="1">Membrane</location>
        <topology evidence="1">Multi-pass membrane protein</topology>
    </subcellularLocation>
</comment>
<evidence type="ECO:0000256" key="3">
    <source>
        <dbReference type="ARBA" id="ARBA00022692"/>
    </source>
</evidence>
<feature type="transmembrane region" description="Helical" evidence="6">
    <location>
        <begin position="6"/>
        <end position="24"/>
    </location>
</feature>
<feature type="transmembrane region" description="Helical" evidence="6">
    <location>
        <begin position="213"/>
        <end position="232"/>
    </location>
</feature>
<dbReference type="RefSeq" id="WP_344793692.1">
    <property type="nucleotide sequence ID" value="NZ_BAABAU010000001.1"/>
</dbReference>
<feature type="transmembrane region" description="Helical" evidence="6">
    <location>
        <begin position="188"/>
        <end position="207"/>
    </location>
</feature>
<protein>
    <submittedName>
        <fullName evidence="7">Iron export ABC transporter permease subunit FetB</fullName>
    </submittedName>
</protein>
<evidence type="ECO:0000256" key="6">
    <source>
        <dbReference type="SAM" id="Phobius"/>
    </source>
</evidence>
<comment type="similarity">
    <text evidence="2">Belongs to the UPF0014 family.</text>
</comment>
<comment type="caution">
    <text evidence="7">The sequence shown here is derived from an EMBL/GenBank/DDBJ whole genome shotgun (WGS) entry which is preliminary data.</text>
</comment>
<proteinExistence type="inferred from homology"/>
<feature type="transmembrane region" description="Helical" evidence="6">
    <location>
        <begin position="116"/>
        <end position="140"/>
    </location>
</feature>
<keyword evidence="5 6" id="KW-0472">Membrane</keyword>
<keyword evidence="3 6" id="KW-0812">Transmembrane</keyword>
<keyword evidence="8" id="KW-1185">Reference proteome</keyword>
<evidence type="ECO:0000256" key="4">
    <source>
        <dbReference type="ARBA" id="ARBA00022989"/>
    </source>
</evidence>
<evidence type="ECO:0000256" key="2">
    <source>
        <dbReference type="ARBA" id="ARBA00005268"/>
    </source>
</evidence>
<dbReference type="PANTHER" id="PTHR30028">
    <property type="entry name" value="UPF0014 INNER MEMBRANE PROTEIN YBBM-RELATED"/>
    <property type="match status" value="1"/>
</dbReference>
<organism evidence="7 8">
    <name type="scientific">Frondihabitans peucedani</name>
    <dbReference type="NCBI Taxonomy" id="598626"/>
    <lineage>
        <taxon>Bacteria</taxon>
        <taxon>Bacillati</taxon>
        <taxon>Actinomycetota</taxon>
        <taxon>Actinomycetes</taxon>
        <taxon>Micrococcales</taxon>
        <taxon>Microbacteriaceae</taxon>
        <taxon>Frondihabitans</taxon>
    </lineage>
</organism>
<feature type="transmembrane region" description="Helical" evidence="6">
    <location>
        <begin position="59"/>
        <end position="76"/>
    </location>
</feature>
<feature type="transmembrane region" description="Helical" evidence="6">
    <location>
        <begin position="36"/>
        <end position="53"/>
    </location>
</feature>
<gene>
    <name evidence="7" type="primary">fetB</name>
    <name evidence="7" type="ORF">GCM10022256_07530</name>
</gene>
<dbReference type="Proteomes" id="UP001501594">
    <property type="component" value="Unassembled WGS sequence"/>
</dbReference>
<evidence type="ECO:0000256" key="1">
    <source>
        <dbReference type="ARBA" id="ARBA00004141"/>
    </source>
</evidence>
<keyword evidence="4 6" id="KW-1133">Transmembrane helix</keyword>
<dbReference type="InterPro" id="IPR005226">
    <property type="entry name" value="UPF0014_fam"/>
</dbReference>
<dbReference type="Pfam" id="PF03649">
    <property type="entry name" value="UPF0014"/>
    <property type="match status" value="1"/>
</dbReference>
<reference evidence="8" key="1">
    <citation type="journal article" date="2019" name="Int. J. Syst. Evol. Microbiol.">
        <title>The Global Catalogue of Microorganisms (GCM) 10K type strain sequencing project: providing services to taxonomists for standard genome sequencing and annotation.</title>
        <authorList>
            <consortium name="The Broad Institute Genomics Platform"/>
            <consortium name="The Broad Institute Genome Sequencing Center for Infectious Disease"/>
            <person name="Wu L."/>
            <person name="Ma J."/>
        </authorList>
    </citation>
    <scope>NUCLEOTIDE SEQUENCE [LARGE SCALE GENOMIC DNA]</scope>
    <source>
        <strain evidence="8">JCM 17442</strain>
    </source>
</reference>
<name>A0ABP8DYT0_9MICO</name>
<sequence length="248" mass="25351">MTAVTTLIAVAVLVAVTTAVVAGLRLERPWLQPWAILRAVVQLGLLSVILLGVVSSPVWVGVFLVAMVVAASWTVFTRLGVARSTLPFLVLVVAVASAVPVVIVFSLGAVDLSPRYVLAVGGIVVGNVMTVSTLFGRLLAAQLVAERDQIEGWLALGATPRQASATVTRTAASSAIIPSTDQTRTTGIVTLPGAFVGAVFGGASPLAAAEFQLVVLASILAAGSVALALLTWRFGAPVRLPTEAAPLA</sequence>
<evidence type="ECO:0000313" key="7">
    <source>
        <dbReference type="EMBL" id="GAA4265141.1"/>
    </source>
</evidence>
<evidence type="ECO:0000256" key="5">
    <source>
        <dbReference type="ARBA" id="ARBA00023136"/>
    </source>
</evidence>
<evidence type="ECO:0000313" key="8">
    <source>
        <dbReference type="Proteomes" id="UP001501594"/>
    </source>
</evidence>
<dbReference type="EMBL" id="BAABAU010000001">
    <property type="protein sequence ID" value="GAA4265141.1"/>
    <property type="molecule type" value="Genomic_DNA"/>
</dbReference>
<feature type="transmembrane region" description="Helical" evidence="6">
    <location>
        <begin position="88"/>
        <end position="110"/>
    </location>
</feature>
<accession>A0ABP8DYT0</accession>
<dbReference type="PANTHER" id="PTHR30028:SF0">
    <property type="entry name" value="PROTEIN ALUMINUM SENSITIVE 3"/>
    <property type="match status" value="1"/>
</dbReference>